<name>A0ABD3UZE8_SINWO</name>
<dbReference type="PANTHER" id="PTHR13593:SF113">
    <property type="entry name" value="SI:DKEY-266F7.9"/>
    <property type="match status" value="1"/>
</dbReference>
<evidence type="ECO:0000313" key="2">
    <source>
        <dbReference type="EMBL" id="KAL3853638.1"/>
    </source>
</evidence>
<dbReference type="InterPro" id="IPR000909">
    <property type="entry name" value="PLipase_C_PInositol-sp_X_dom"/>
</dbReference>
<dbReference type="PANTHER" id="PTHR13593">
    <property type="match status" value="1"/>
</dbReference>
<comment type="caution">
    <text evidence="2">The sequence shown here is derived from an EMBL/GenBank/DDBJ whole genome shotgun (WGS) entry which is preliminary data.</text>
</comment>
<dbReference type="AlphaFoldDB" id="A0ABD3UZE8"/>
<keyword evidence="3" id="KW-1185">Reference proteome</keyword>
<sequence length="311" mass="35403">MTKYTDFSNWMEVLPEHLTRVPLSCLAIPGSHNSGTSDLDPTLGIAVDQSKTVRSLGNCFCIIPVIHRWSKTQNLSIKQQLEAGIRYLDLRIAVHPGNMDFHFVHGLYGGLILPAMHEVRAFLENNKWEIVILDFNHFYNMNHTAHETLLTAIRTTFDGLIIPPDIAPKHTITLTSLWNKQGRVIICYQDDESSAKYNLFWPKYKMNSPWANTNSTESMIAFHENIYVEKQRSMTDDFYVWQGVLTPTGREIATNLCGSLEETFSANGSQAFVTWLKQKKPGKQEINICSVDFVEKHDFVPSVIGLNDKIL</sequence>
<organism evidence="2 3">
    <name type="scientific">Sinanodonta woodiana</name>
    <name type="common">Chinese pond mussel</name>
    <name type="synonym">Anodonta woodiana</name>
    <dbReference type="NCBI Taxonomy" id="1069815"/>
    <lineage>
        <taxon>Eukaryota</taxon>
        <taxon>Metazoa</taxon>
        <taxon>Spiralia</taxon>
        <taxon>Lophotrochozoa</taxon>
        <taxon>Mollusca</taxon>
        <taxon>Bivalvia</taxon>
        <taxon>Autobranchia</taxon>
        <taxon>Heteroconchia</taxon>
        <taxon>Palaeoheterodonta</taxon>
        <taxon>Unionida</taxon>
        <taxon>Unionoidea</taxon>
        <taxon>Unionidae</taxon>
        <taxon>Unioninae</taxon>
        <taxon>Sinanodonta</taxon>
    </lineage>
</organism>
<dbReference type="InterPro" id="IPR017946">
    <property type="entry name" value="PLC-like_Pdiesterase_TIM-brl"/>
</dbReference>
<dbReference type="InterPro" id="IPR051057">
    <property type="entry name" value="PI-PLC_domain"/>
</dbReference>
<dbReference type="Gene3D" id="3.20.20.190">
    <property type="entry name" value="Phosphatidylinositol (PI) phosphodiesterase"/>
    <property type="match status" value="1"/>
</dbReference>
<dbReference type="InterPro" id="IPR042158">
    <property type="entry name" value="PLCXD1/2/3"/>
</dbReference>
<feature type="domain" description="Phosphatidylinositol-specific phospholipase C X" evidence="1">
    <location>
        <begin position="17"/>
        <end position="189"/>
    </location>
</feature>
<dbReference type="CDD" id="cd08616">
    <property type="entry name" value="PI-PLCXD1c"/>
    <property type="match status" value="1"/>
</dbReference>
<dbReference type="EMBL" id="JBJQND010000015">
    <property type="protein sequence ID" value="KAL3853638.1"/>
    <property type="molecule type" value="Genomic_DNA"/>
</dbReference>
<evidence type="ECO:0000259" key="1">
    <source>
        <dbReference type="SMART" id="SM00148"/>
    </source>
</evidence>
<gene>
    <name evidence="2" type="ORF">ACJMK2_017168</name>
</gene>
<evidence type="ECO:0000313" key="3">
    <source>
        <dbReference type="Proteomes" id="UP001634394"/>
    </source>
</evidence>
<dbReference type="Pfam" id="PF26146">
    <property type="entry name" value="PI-PLC_X"/>
    <property type="match status" value="1"/>
</dbReference>
<accession>A0ABD3UZE8</accession>
<proteinExistence type="predicted"/>
<dbReference type="SUPFAM" id="SSF51695">
    <property type="entry name" value="PLC-like phosphodiesterases"/>
    <property type="match status" value="1"/>
</dbReference>
<dbReference type="Proteomes" id="UP001634394">
    <property type="component" value="Unassembled WGS sequence"/>
</dbReference>
<reference evidence="2 3" key="1">
    <citation type="submission" date="2024-11" db="EMBL/GenBank/DDBJ databases">
        <title>Chromosome-level genome assembly of the freshwater bivalve Anodonta woodiana.</title>
        <authorList>
            <person name="Chen X."/>
        </authorList>
    </citation>
    <scope>NUCLEOTIDE SEQUENCE [LARGE SCALE GENOMIC DNA]</scope>
    <source>
        <strain evidence="2">MN2024</strain>
        <tissue evidence="2">Gills</tissue>
    </source>
</reference>
<dbReference type="SMART" id="SM00148">
    <property type="entry name" value="PLCXc"/>
    <property type="match status" value="1"/>
</dbReference>
<dbReference type="PROSITE" id="PS50007">
    <property type="entry name" value="PIPLC_X_DOMAIN"/>
    <property type="match status" value="1"/>
</dbReference>
<protein>
    <recommendedName>
        <fullName evidence="1">Phosphatidylinositol-specific phospholipase C X domain-containing protein</fullName>
    </recommendedName>
</protein>